<reference evidence="1 2" key="1">
    <citation type="submission" date="2019-03" db="EMBL/GenBank/DDBJ databases">
        <title>San Antonio Military Medical Center submission to MRSN (WRAIR), pending publication.</title>
        <authorList>
            <person name="Blyth D.M."/>
            <person name="Mccarthy S.L."/>
            <person name="Schall S.E."/>
            <person name="Stam J.A."/>
            <person name="Ong A.C."/>
            <person name="Mcgann P.T."/>
        </authorList>
    </citation>
    <scope>NUCLEOTIDE SEQUENCE [LARGE SCALE GENOMIC DNA]</scope>
    <source>
        <strain evidence="1 2">MRSN571793</strain>
    </source>
</reference>
<comment type="caution">
    <text evidence="1">The sequence shown here is derived from an EMBL/GenBank/DDBJ whole genome shotgun (WGS) entry which is preliminary data.</text>
</comment>
<proteinExistence type="predicted"/>
<evidence type="ECO:0000313" key="1">
    <source>
        <dbReference type="EMBL" id="TFD97830.1"/>
    </source>
</evidence>
<sequence>MDKRQKQVRNVPECEECKERDKIVEDIIKKIEEGNKEKEPKKRSLFDFLKSIDSFNHSVITFKIEITWPKDM</sequence>
<organism evidence="1 2">
    <name type="scientific">Dysgonomonas capnocytophagoides</name>
    <dbReference type="NCBI Taxonomy" id="45254"/>
    <lineage>
        <taxon>Bacteria</taxon>
        <taxon>Pseudomonadati</taxon>
        <taxon>Bacteroidota</taxon>
        <taxon>Bacteroidia</taxon>
        <taxon>Bacteroidales</taxon>
        <taxon>Dysgonomonadaceae</taxon>
        <taxon>Dysgonomonas</taxon>
    </lineage>
</organism>
<evidence type="ECO:0000313" key="2">
    <source>
        <dbReference type="Proteomes" id="UP000297861"/>
    </source>
</evidence>
<dbReference type="AlphaFoldDB" id="A0A4Y8L9X4"/>
<dbReference type="RefSeq" id="WP_134435603.1">
    <property type="nucleotide sequence ID" value="NZ_SOML01000002.1"/>
</dbReference>
<keyword evidence="2" id="KW-1185">Reference proteome</keyword>
<dbReference type="Proteomes" id="UP000297861">
    <property type="component" value="Unassembled WGS sequence"/>
</dbReference>
<gene>
    <name evidence="1" type="ORF">E2605_04230</name>
</gene>
<dbReference type="EMBL" id="SOML01000002">
    <property type="protein sequence ID" value="TFD97830.1"/>
    <property type="molecule type" value="Genomic_DNA"/>
</dbReference>
<protein>
    <submittedName>
        <fullName evidence="1">Uncharacterized protein</fullName>
    </submittedName>
</protein>
<accession>A0A4Y8L9X4</accession>
<name>A0A4Y8L9X4_9BACT</name>